<evidence type="ECO:0000256" key="1">
    <source>
        <dbReference type="SAM" id="Phobius"/>
    </source>
</evidence>
<feature type="transmembrane region" description="Helical" evidence="1">
    <location>
        <begin position="24"/>
        <end position="48"/>
    </location>
</feature>
<keyword evidence="1" id="KW-1133">Transmembrane helix</keyword>
<dbReference type="PANTHER" id="PTHR34980:SF2">
    <property type="entry name" value="INNER MEMBRANE PROTEIN YHAH-RELATED"/>
    <property type="match status" value="1"/>
</dbReference>
<name>A0AAE4AUU8_9HYPH</name>
<comment type="caution">
    <text evidence="2">The sequence shown here is derived from an EMBL/GenBank/DDBJ whole genome shotgun (WGS) entry which is preliminary data.</text>
</comment>
<keyword evidence="1" id="KW-0812">Transmembrane</keyword>
<evidence type="ECO:0000313" key="2">
    <source>
        <dbReference type="EMBL" id="MDQ0317805.1"/>
    </source>
</evidence>
<dbReference type="GO" id="GO:0005886">
    <property type="term" value="C:plasma membrane"/>
    <property type="evidence" value="ECO:0007669"/>
    <property type="project" value="TreeGrafter"/>
</dbReference>
<feature type="transmembrane region" description="Helical" evidence="1">
    <location>
        <begin position="54"/>
        <end position="73"/>
    </location>
</feature>
<dbReference type="Pfam" id="PF05656">
    <property type="entry name" value="DUF805"/>
    <property type="match status" value="1"/>
</dbReference>
<keyword evidence="3" id="KW-1185">Reference proteome</keyword>
<reference evidence="2" key="1">
    <citation type="submission" date="2023-07" db="EMBL/GenBank/DDBJ databases">
        <title>Genomic Encyclopedia of Type Strains, Phase IV (KMG-IV): sequencing the most valuable type-strain genomes for metagenomic binning, comparative biology and taxonomic classification.</title>
        <authorList>
            <person name="Goeker M."/>
        </authorList>
    </citation>
    <scope>NUCLEOTIDE SEQUENCE</scope>
    <source>
        <strain evidence="2">DSM 21202</strain>
    </source>
</reference>
<dbReference type="PANTHER" id="PTHR34980">
    <property type="entry name" value="INNER MEMBRANE PROTEIN-RELATED-RELATED"/>
    <property type="match status" value="1"/>
</dbReference>
<dbReference type="InterPro" id="IPR008523">
    <property type="entry name" value="DUF805"/>
</dbReference>
<dbReference type="EMBL" id="JAUSUL010000009">
    <property type="protein sequence ID" value="MDQ0317805.1"/>
    <property type="molecule type" value="Genomic_DNA"/>
</dbReference>
<dbReference type="RefSeq" id="WP_306887731.1">
    <property type="nucleotide sequence ID" value="NZ_JAUSUL010000009.1"/>
</dbReference>
<accession>A0AAE4AUU8</accession>
<protein>
    <submittedName>
        <fullName evidence="2">Uncharacterized membrane protein YhaH (DUF805 family)</fullName>
    </submittedName>
</protein>
<keyword evidence="1" id="KW-0472">Membrane</keyword>
<dbReference type="AlphaFoldDB" id="A0AAE4AUU8"/>
<organism evidence="2 3">
    <name type="scientific">Amorphus orientalis</name>
    <dbReference type="NCBI Taxonomy" id="649198"/>
    <lineage>
        <taxon>Bacteria</taxon>
        <taxon>Pseudomonadati</taxon>
        <taxon>Pseudomonadota</taxon>
        <taxon>Alphaproteobacteria</taxon>
        <taxon>Hyphomicrobiales</taxon>
        <taxon>Amorphaceae</taxon>
        <taxon>Amorphus</taxon>
    </lineage>
</organism>
<evidence type="ECO:0000313" key="3">
    <source>
        <dbReference type="Proteomes" id="UP001229244"/>
    </source>
</evidence>
<proteinExistence type="predicted"/>
<gene>
    <name evidence="2" type="ORF">J2S73_004292</name>
</gene>
<dbReference type="Proteomes" id="UP001229244">
    <property type="component" value="Unassembled WGS sequence"/>
</dbReference>
<feature type="transmembrane region" description="Helical" evidence="1">
    <location>
        <begin position="85"/>
        <end position="104"/>
    </location>
</feature>
<sequence length="124" mass="13796">MIESYKHVMSNYVTFSGRIDRKTYWLYVLTYVIIIIIASILDSILGFAPYEGSGPIGAIVGLVHFLPSLAAGFRRLHDIGKSAWWYLIILIPLIGILVLLFFHIQRGEDGANRFGADPRGSVAA</sequence>